<dbReference type="Pfam" id="PF02674">
    <property type="entry name" value="Colicin_V"/>
    <property type="match status" value="1"/>
</dbReference>
<evidence type="ECO:0000313" key="7">
    <source>
        <dbReference type="Proteomes" id="UP001331561"/>
    </source>
</evidence>
<name>A0ABU6K9K0_9RHOO</name>
<feature type="transmembrane region" description="Helical" evidence="5">
    <location>
        <begin position="101"/>
        <end position="123"/>
    </location>
</feature>
<proteinExistence type="predicted"/>
<dbReference type="InterPro" id="IPR003825">
    <property type="entry name" value="Colicin-V_CvpA"/>
</dbReference>
<protein>
    <submittedName>
        <fullName evidence="6">CvpA family protein</fullName>
    </submittedName>
</protein>
<feature type="transmembrane region" description="Helical" evidence="5">
    <location>
        <begin position="60"/>
        <end position="81"/>
    </location>
</feature>
<organism evidence="6 7">
    <name type="scientific">Uliginosibacterium silvisoli</name>
    <dbReference type="NCBI Taxonomy" id="3114758"/>
    <lineage>
        <taxon>Bacteria</taxon>
        <taxon>Pseudomonadati</taxon>
        <taxon>Pseudomonadota</taxon>
        <taxon>Betaproteobacteria</taxon>
        <taxon>Rhodocyclales</taxon>
        <taxon>Zoogloeaceae</taxon>
        <taxon>Uliginosibacterium</taxon>
    </lineage>
</organism>
<keyword evidence="7" id="KW-1185">Reference proteome</keyword>
<dbReference type="PANTHER" id="PTHR36926:SF1">
    <property type="entry name" value="COLICIN V PRODUCTION PROTEIN"/>
    <property type="match status" value="1"/>
</dbReference>
<feature type="transmembrane region" description="Helical" evidence="5">
    <location>
        <begin position="29"/>
        <end position="48"/>
    </location>
</feature>
<comment type="caution">
    <text evidence="6">The sequence shown here is derived from an EMBL/GenBank/DDBJ whole genome shotgun (WGS) entry which is preliminary data.</text>
</comment>
<comment type="subcellular location">
    <subcellularLocation>
        <location evidence="1">Membrane</location>
        <topology evidence="1">Multi-pass membrane protein</topology>
    </subcellularLocation>
</comment>
<dbReference type="EMBL" id="JAYXHS010000004">
    <property type="protein sequence ID" value="MEC5387950.1"/>
    <property type="molecule type" value="Genomic_DNA"/>
</dbReference>
<accession>A0ABU6K9K0</accession>
<evidence type="ECO:0000256" key="4">
    <source>
        <dbReference type="ARBA" id="ARBA00023136"/>
    </source>
</evidence>
<dbReference type="Proteomes" id="UP001331561">
    <property type="component" value="Unassembled WGS sequence"/>
</dbReference>
<reference evidence="6 7" key="1">
    <citation type="submission" date="2024-01" db="EMBL/GenBank/DDBJ databases">
        <title>Uliginosibacterium soil sp. nov.</title>
        <authorList>
            <person name="Lv Y."/>
        </authorList>
    </citation>
    <scope>NUCLEOTIDE SEQUENCE [LARGE SCALE GENOMIC DNA]</scope>
    <source>
        <strain evidence="6 7">H3</strain>
    </source>
</reference>
<evidence type="ECO:0000313" key="6">
    <source>
        <dbReference type="EMBL" id="MEC5387950.1"/>
    </source>
</evidence>
<evidence type="ECO:0000256" key="5">
    <source>
        <dbReference type="SAM" id="Phobius"/>
    </source>
</evidence>
<keyword evidence="4 5" id="KW-0472">Membrane</keyword>
<dbReference type="RefSeq" id="WP_327600923.1">
    <property type="nucleotide sequence ID" value="NZ_JAYXHS010000004.1"/>
</dbReference>
<keyword evidence="2 5" id="KW-0812">Transmembrane</keyword>
<evidence type="ECO:0000256" key="2">
    <source>
        <dbReference type="ARBA" id="ARBA00022692"/>
    </source>
</evidence>
<evidence type="ECO:0000256" key="1">
    <source>
        <dbReference type="ARBA" id="ARBA00004141"/>
    </source>
</evidence>
<keyword evidence="3 5" id="KW-1133">Transmembrane helix</keyword>
<dbReference type="InterPro" id="IPR052719">
    <property type="entry name" value="CvpA-like"/>
</dbReference>
<dbReference type="PANTHER" id="PTHR36926">
    <property type="entry name" value="COLICIN V PRODUCTION PROTEIN"/>
    <property type="match status" value="1"/>
</dbReference>
<sequence length="163" mass="17725">MTAFDLVFLIVLALSLLLGAWRGLIGELFALVSWIAAFIVANQFADMLAPKLSGIVSAPWLQWAMAFVVIVVLVLLVLALLRTLLREMLSAVGLGATDRLAGAVFGIARGVLIAVVVVACAGFSSLPREQWWRESIFAPPLETIVIALKPWLPKDLAARIKYR</sequence>
<evidence type="ECO:0000256" key="3">
    <source>
        <dbReference type="ARBA" id="ARBA00022989"/>
    </source>
</evidence>
<gene>
    <name evidence="6" type="ORF">VVD49_19610</name>
</gene>